<dbReference type="RefSeq" id="XP_030981063.1">
    <property type="nucleotide sequence ID" value="XM_031127460.1"/>
</dbReference>
<dbReference type="AntiFam" id="ANF00142">
    <property type="entry name" value="Shadow ORF (opposite yadG)"/>
</dbReference>
<accession>A0A6P8B1L0</accession>
<reference evidence="2" key="3">
    <citation type="submission" date="2025-08" db="UniProtKB">
        <authorList>
            <consortium name="RefSeq"/>
        </authorList>
    </citation>
    <scope>IDENTIFICATION</scope>
    <source>
        <strain evidence="2">NI907</strain>
    </source>
</reference>
<evidence type="ECO:0000313" key="2">
    <source>
        <dbReference type="RefSeq" id="XP_030981063.1"/>
    </source>
</evidence>
<dbReference type="AntiFam" id="ANF00095">
    <property type="entry name" value="Shadow ORF (opposite ABC transporters)"/>
</dbReference>
<reference evidence="2" key="1">
    <citation type="journal article" date="2019" name="Mol. Biol. Evol.">
        <title>Blast fungal genomes show frequent chromosomal changes, gene gains and losses, and effector gene turnover.</title>
        <authorList>
            <person name="Gomez Luciano L.B."/>
            <person name="Jason Tsai I."/>
            <person name="Chuma I."/>
            <person name="Tosa Y."/>
            <person name="Chen Y.H."/>
            <person name="Li J.Y."/>
            <person name="Li M.Y."/>
            <person name="Jade Lu M.Y."/>
            <person name="Nakayashiki H."/>
            <person name="Li W.H."/>
        </authorList>
    </citation>
    <scope>NUCLEOTIDE SEQUENCE</scope>
    <source>
        <strain evidence="2">NI907</strain>
    </source>
</reference>
<dbReference type="Proteomes" id="UP000515153">
    <property type="component" value="Unplaced"/>
</dbReference>
<organism evidence="1 2">
    <name type="scientific">Pyricularia grisea</name>
    <name type="common">Crabgrass-specific blast fungus</name>
    <name type="synonym">Magnaporthe grisea</name>
    <dbReference type="NCBI Taxonomy" id="148305"/>
    <lineage>
        <taxon>Eukaryota</taxon>
        <taxon>Fungi</taxon>
        <taxon>Dikarya</taxon>
        <taxon>Ascomycota</taxon>
        <taxon>Pezizomycotina</taxon>
        <taxon>Sordariomycetes</taxon>
        <taxon>Sordariomycetidae</taxon>
        <taxon>Magnaporthales</taxon>
        <taxon>Pyriculariaceae</taxon>
        <taxon>Pyricularia</taxon>
    </lineage>
</organism>
<dbReference type="AlphaFoldDB" id="A0A6P8B1L0"/>
<dbReference type="KEGG" id="pgri:PgNI_07448"/>
<gene>
    <name evidence="2" type="ORF">PgNI_07448</name>
</gene>
<reference evidence="2" key="2">
    <citation type="submission" date="2019-10" db="EMBL/GenBank/DDBJ databases">
        <authorList>
            <consortium name="NCBI Genome Project"/>
        </authorList>
    </citation>
    <scope>NUCLEOTIDE SEQUENCE</scope>
    <source>
        <strain evidence="2">NI907</strain>
    </source>
</reference>
<proteinExistence type="predicted"/>
<protein>
    <submittedName>
        <fullName evidence="2">Uncharacterized protein</fullName>
    </submittedName>
</protein>
<sequence length="145" mass="16877">MPHQARLLDGYRKFPATKICATQLFVQCLRLTLHHTASQQRRRNFQGCTAYHLVVYAFPLQKSGMVTLLDNLALPKHEDYVRILHRRQPMCHDNHRPRPFCLLKDCLNSLFRLRVQVGRRLIQQQQPRIPDQGPSDCQSLLLPAG</sequence>
<dbReference type="GeneID" id="41962369"/>
<name>A0A6P8B1L0_PYRGI</name>
<keyword evidence="1" id="KW-1185">Reference proteome</keyword>
<evidence type="ECO:0000313" key="1">
    <source>
        <dbReference type="Proteomes" id="UP000515153"/>
    </source>
</evidence>